<comment type="cofactor">
    <cofactor evidence="2">
        <name>Zn(2+)</name>
        <dbReference type="ChEBI" id="CHEBI:29105"/>
    </cofactor>
</comment>
<dbReference type="InterPro" id="IPR004589">
    <property type="entry name" value="DNA_helicase_ATP-dep_RecQ"/>
</dbReference>
<dbReference type="Proteomes" id="UP001179280">
    <property type="component" value="Unassembled WGS sequence"/>
</dbReference>
<dbReference type="Gene3D" id="1.10.10.60">
    <property type="entry name" value="Homeodomain-like"/>
    <property type="match status" value="1"/>
</dbReference>
<keyword evidence="21" id="KW-1185">Reference proteome</keyword>
<dbReference type="SMART" id="SM00956">
    <property type="entry name" value="RQC"/>
    <property type="match status" value="1"/>
</dbReference>
<dbReference type="InterPro" id="IPR002121">
    <property type="entry name" value="HRDC_dom"/>
</dbReference>
<evidence type="ECO:0000259" key="18">
    <source>
        <dbReference type="PROSITE" id="PS51192"/>
    </source>
</evidence>
<dbReference type="SUPFAM" id="SSF46785">
    <property type="entry name" value="Winged helix' DNA-binding domain"/>
    <property type="match status" value="1"/>
</dbReference>
<dbReference type="Pfam" id="PF00270">
    <property type="entry name" value="DEAD"/>
    <property type="match status" value="1"/>
</dbReference>
<evidence type="ECO:0000313" key="20">
    <source>
        <dbReference type="EMBL" id="MBM7841053.1"/>
    </source>
</evidence>
<evidence type="ECO:0000313" key="21">
    <source>
        <dbReference type="Proteomes" id="UP001179280"/>
    </source>
</evidence>
<dbReference type="NCBIfam" id="TIGR01389">
    <property type="entry name" value="recQ"/>
    <property type="match status" value="1"/>
</dbReference>
<sequence length="698" mass="78883">MINTHMEQAKQLLKKAYGYDSFRQGQADVINALLNDDDALVVMPTGGGKSLCYQIPAQVKGGTTLVISPLIALMKDQVDALNQIGVQASYINSSLTKEEERARLRDVQNNQCTLLYVAPERLYEPHFIQAISQTKLSLIAIDEAHCLSQWGHDFRPSYLHIKQWIDGLDDRPPLVALTATATHEVADDIRAHLGIDENKQHLFGFKRDNITFRQIKGEKKETYIPHYVSLHQNQSGIIYTSTRKEAEKLYDRLNKSHRVALYHGGLSEFARTEAQESFVRDDVDVMIATNAFGMGINKANVRYIVHANIPGTLEAYYQEAGRAGRDGEPSECILMYQAQDLQTQRFFIEQSNGEPSKKQHDFEKLQQMNRYAHTNECLEQFILAYFGDDDTSPCGKCSNCTRTGEKEDVTRDAQMVLSCVVRLKERFGKGIVAQVLTGSRNKKMEQFDLTNLPTYGLMSNRSAKDVQVFIDFLISENYLGLTPTSYPVIQLTEQGLGVLKGKAQVFHYKEPIEEAGEGDNQAFEQLRKKRKELADEQGIPPYLVFSDKTLKEMINLRPRSLEEFSQISGVGEQKREQYGEMFIAWLGELGLTEKKARKSSGKARLDVNQAIALYQEGKTIEAIAEELSFSTQTIVKHLIEAEKEDQISGLLELVDQAKQDRINEAISKCGKEFLKPIKMEVGEDISYTEIMLMVELGS</sequence>
<evidence type="ECO:0000256" key="2">
    <source>
        <dbReference type="ARBA" id="ARBA00001947"/>
    </source>
</evidence>
<keyword evidence="10" id="KW-0067">ATP-binding</keyword>
<dbReference type="InterPro" id="IPR044876">
    <property type="entry name" value="HRDC_dom_sf"/>
</dbReference>
<evidence type="ECO:0000256" key="3">
    <source>
        <dbReference type="ARBA" id="ARBA00005446"/>
    </source>
</evidence>
<comment type="cofactor">
    <cofactor evidence="1">
        <name>Mg(2+)</name>
        <dbReference type="ChEBI" id="CHEBI:18420"/>
    </cofactor>
</comment>
<dbReference type="RefSeq" id="WP_239586862.1">
    <property type="nucleotide sequence ID" value="NZ_JAFBCV010000020.1"/>
</dbReference>
<dbReference type="PROSITE" id="PS51192">
    <property type="entry name" value="HELICASE_ATP_BIND_1"/>
    <property type="match status" value="1"/>
</dbReference>
<gene>
    <name evidence="20" type="ORF">JOC54_004352</name>
</gene>
<dbReference type="PANTHER" id="PTHR13710">
    <property type="entry name" value="DNA HELICASE RECQ FAMILY MEMBER"/>
    <property type="match status" value="1"/>
</dbReference>
<keyword evidence="5" id="KW-0547">Nucleotide-binding</keyword>
<dbReference type="GO" id="GO:0016787">
    <property type="term" value="F:hydrolase activity"/>
    <property type="evidence" value="ECO:0007669"/>
    <property type="project" value="UniProtKB-KW"/>
</dbReference>
<keyword evidence="12" id="KW-0233">DNA recombination</keyword>
<dbReference type="SMART" id="SM00487">
    <property type="entry name" value="DEXDc"/>
    <property type="match status" value="1"/>
</dbReference>
<evidence type="ECO:0000256" key="12">
    <source>
        <dbReference type="ARBA" id="ARBA00023172"/>
    </source>
</evidence>
<comment type="caution">
    <text evidence="20">The sequence shown here is derived from an EMBL/GenBank/DDBJ whole genome shotgun (WGS) entry which is preliminary data.</text>
</comment>
<dbReference type="PANTHER" id="PTHR13710:SF105">
    <property type="entry name" value="ATP-DEPENDENT DNA HELICASE Q1"/>
    <property type="match status" value="1"/>
</dbReference>
<dbReference type="InterPro" id="IPR006293">
    <property type="entry name" value="DNA_helicase_ATP-dep_RecQ_bac"/>
</dbReference>
<evidence type="ECO:0000256" key="6">
    <source>
        <dbReference type="ARBA" id="ARBA00022763"/>
    </source>
</evidence>
<keyword evidence="11" id="KW-0238">DNA-binding</keyword>
<dbReference type="InterPro" id="IPR027417">
    <property type="entry name" value="P-loop_NTPase"/>
</dbReference>
<keyword evidence="14" id="KW-0413">Isomerase</keyword>
<evidence type="ECO:0000256" key="10">
    <source>
        <dbReference type="ARBA" id="ARBA00022840"/>
    </source>
</evidence>
<keyword evidence="6" id="KW-0227">DNA damage</keyword>
<evidence type="ECO:0000256" key="8">
    <source>
        <dbReference type="ARBA" id="ARBA00022806"/>
    </source>
</evidence>
<proteinExistence type="inferred from homology"/>
<comment type="similarity">
    <text evidence="3">Belongs to the helicase family. RecQ subfamily.</text>
</comment>
<reference evidence="20" key="1">
    <citation type="submission" date="2021-01" db="EMBL/GenBank/DDBJ databases">
        <title>Genomic Encyclopedia of Type Strains, Phase IV (KMG-IV): sequencing the most valuable type-strain genomes for metagenomic binning, comparative biology and taxonomic classification.</title>
        <authorList>
            <person name="Goeker M."/>
        </authorList>
    </citation>
    <scope>NUCLEOTIDE SEQUENCE</scope>
    <source>
        <strain evidence="20">DSM 21943</strain>
    </source>
</reference>
<evidence type="ECO:0000256" key="5">
    <source>
        <dbReference type="ARBA" id="ARBA00022741"/>
    </source>
</evidence>
<dbReference type="GO" id="GO:0003678">
    <property type="term" value="F:DNA helicase activity"/>
    <property type="evidence" value="ECO:0007669"/>
    <property type="project" value="UniProtKB-EC"/>
</dbReference>
<dbReference type="Pfam" id="PF14493">
    <property type="entry name" value="HTH_40"/>
    <property type="match status" value="1"/>
</dbReference>
<dbReference type="InterPro" id="IPR032284">
    <property type="entry name" value="RecQ_Zn-bd"/>
</dbReference>
<dbReference type="SMART" id="SM00490">
    <property type="entry name" value="HELICc"/>
    <property type="match status" value="1"/>
</dbReference>
<dbReference type="Gene3D" id="1.10.150.80">
    <property type="entry name" value="HRDC domain"/>
    <property type="match status" value="1"/>
</dbReference>
<accession>A0ABS2SZU6</accession>
<dbReference type="Pfam" id="PF00271">
    <property type="entry name" value="Helicase_C"/>
    <property type="match status" value="1"/>
</dbReference>
<dbReference type="InterPro" id="IPR018982">
    <property type="entry name" value="RQC_domain"/>
</dbReference>
<evidence type="ECO:0000256" key="4">
    <source>
        <dbReference type="ARBA" id="ARBA00022723"/>
    </source>
</evidence>
<name>A0ABS2SZU6_9BACI</name>
<evidence type="ECO:0000256" key="7">
    <source>
        <dbReference type="ARBA" id="ARBA00022801"/>
    </source>
</evidence>
<evidence type="ECO:0000256" key="11">
    <source>
        <dbReference type="ARBA" id="ARBA00023125"/>
    </source>
</evidence>
<comment type="catalytic activity">
    <reaction evidence="15">
        <text>Couples ATP hydrolysis with the unwinding of duplex DNA by translocating in the 3'-5' direction.</text>
        <dbReference type="EC" id="5.6.2.4"/>
    </reaction>
</comment>
<dbReference type="Pfam" id="PF00570">
    <property type="entry name" value="HRDC"/>
    <property type="match status" value="1"/>
</dbReference>
<dbReference type="SUPFAM" id="SSF47819">
    <property type="entry name" value="HRDC-like"/>
    <property type="match status" value="1"/>
</dbReference>
<evidence type="ECO:0000256" key="16">
    <source>
        <dbReference type="NCBIfam" id="TIGR01389"/>
    </source>
</evidence>
<evidence type="ECO:0000256" key="15">
    <source>
        <dbReference type="ARBA" id="ARBA00034617"/>
    </source>
</evidence>
<keyword evidence="7 20" id="KW-0378">Hydrolase</keyword>
<dbReference type="Gene3D" id="3.40.50.300">
    <property type="entry name" value="P-loop containing nucleotide triphosphate hydrolases"/>
    <property type="match status" value="2"/>
</dbReference>
<dbReference type="InterPro" id="IPR036390">
    <property type="entry name" value="WH_DNA-bd_sf"/>
</dbReference>
<dbReference type="PROSITE" id="PS50967">
    <property type="entry name" value="HRDC"/>
    <property type="match status" value="1"/>
</dbReference>
<dbReference type="NCBIfam" id="TIGR00614">
    <property type="entry name" value="recQ_fam"/>
    <property type="match status" value="1"/>
</dbReference>
<evidence type="ECO:0000256" key="13">
    <source>
        <dbReference type="ARBA" id="ARBA00023204"/>
    </source>
</evidence>
<dbReference type="EC" id="5.6.2.4" evidence="16"/>
<dbReference type="InterPro" id="IPR010997">
    <property type="entry name" value="HRDC-like_sf"/>
</dbReference>
<dbReference type="SMART" id="SM00341">
    <property type="entry name" value="HRDC"/>
    <property type="match status" value="1"/>
</dbReference>
<evidence type="ECO:0000256" key="9">
    <source>
        <dbReference type="ARBA" id="ARBA00022833"/>
    </source>
</evidence>
<protein>
    <recommendedName>
        <fullName evidence="16">DNA helicase RecQ</fullName>
        <ecNumber evidence="16">5.6.2.4</ecNumber>
    </recommendedName>
</protein>
<dbReference type="Pfam" id="PF16124">
    <property type="entry name" value="RecQ_Zn_bind"/>
    <property type="match status" value="1"/>
</dbReference>
<feature type="domain" description="Helicase ATP-binding" evidence="18">
    <location>
        <begin position="30"/>
        <end position="199"/>
    </location>
</feature>
<feature type="domain" description="HRDC" evidence="17">
    <location>
        <begin position="516"/>
        <end position="596"/>
    </location>
</feature>
<organism evidence="20 21">
    <name type="scientific">Shouchella xiaoxiensis</name>
    <dbReference type="NCBI Taxonomy" id="766895"/>
    <lineage>
        <taxon>Bacteria</taxon>
        <taxon>Bacillati</taxon>
        <taxon>Bacillota</taxon>
        <taxon>Bacilli</taxon>
        <taxon>Bacillales</taxon>
        <taxon>Bacillaceae</taxon>
        <taxon>Shouchella</taxon>
    </lineage>
</organism>
<evidence type="ECO:0000256" key="1">
    <source>
        <dbReference type="ARBA" id="ARBA00001946"/>
    </source>
</evidence>
<evidence type="ECO:0000259" key="19">
    <source>
        <dbReference type="PROSITE" id="PS51194"/>
    </source>
</evidence>
<dbReference type="InterPro" id="IPR029491">
    <property type="entry name" value="Helicase_HTH"/>
</dbReference>
<evidence type="ECO:0000256" key="14">
    <source>
        <dbReference type="ARBA" id="ARBA00023235"/>
    </source>
</evidence>
<dbReference type="EMBL" id="JAFBCV010000020">
    <property type="protein sequence ID" value="MBM7841053.1"/>
    <property type="molecule type" value="Genomic_DNA"/>
</dbReference>
<dbReference type="Gene3D" id="1.10.10.10">
    <property type="entry name" value="Winged helix-like DNA-binding domain superfamily/Winged helix DNA-binding domain"/>
    <property type="match status" value="1"/>
</dbReference>
<feature type="domain" description="Helicase C-terminal" evidence="19">
    <location>
        <begin position="223"/>
        <end position="366"/>
    </location>
</feature>
<dbReference type="InterPro" id="IPR014001">
    <property type="entry name" value="Helicase_ATP-bd"/>
</dbReference>
<dbReference type="InterPro" id="IPR011545">
    <property type="entry name" value="DEAD/DEAH_box_helicase_dom"/>
</dbReference>
<keyword evidence="8 20" id="KW-0347">Helicase</keyword>
<dbReference type="InterPro" id="IPR036388">
    <property type="entry name" value="WH-like_DNA-bd_sf"/>
</dbReference>
<dbReference type="InterPro" id="IPR001650">
    <property type="entry name" value="Helicase_C-like"/>
</dbReference>
<keyword evidence="4" id="KW-0479">Metal-binding</keyword>
<dbReference type="SUPFAM" id="SSF52540">
    <property type="entry name" value="P-loop containing nucleoside triphosphate hydrolases"/>
    <property type="match status" value="1"/>
</dbReference>
<evidence type="ECO:0000259" key="17">
    <source>
        <dbReference type="PROSITE" id="PS50967"/>
    </source>
</evidence>
<keyword evidence="9" id="KW-0862">Zinc</keyword>
<keyword evidence="13" id="KW-0234">DNA repair</keyword>
<dbReference type="CDD" id="cd17920">
    <property type="entry name" value="DEXHc_RecQ"/>
    <property type="match status" value="1"/>
</dbReference>
<dbReference type="Pfam" id="PF09382">
    <property type="entry name" value="RQC"/>
    <property type="match status" value="1"/>
</dbReference>
<dbReference type="PROSITE" id="PS51194">
    <property type="entry name" value="HELICASE_CTER"/>
    <property type="match status" value="1"/>
</dbReference>